<evidence type="ECO:0000259" key="2">
    <source>
        <dbReference type="Pfam" id="PF18912"/>
    </source>
</evidence>
<dbReference type="PANTHER" id="PTHR47505">
    <property type="entry name" value="DNA UTILIZATION PROTEIN YHGH"/>
    <property type="match status" value="1"/>
</dbReference>
<reference evidence="5 6" key="2">
    <citation type="journal article" date="2019" name="PLoS Negl. Trop. Dis.">
        <title>Revisiting the worldwide diversity of Leptospira species in the environment.</title>
        <authorList>
            <person name="Vincent A.T."/>
            <person name="Schiettekatte O."/>
            <person name="Bourhy P."/>
            <person name="Veyrier F.J."/>
            <person name="Picardeau M."/>
        </authorList>
    </citation>
    <scope>NUCLEOTIDE SEQUENCE [LARGE SCALE GENOMIC DNA]</scope>
    <source>
        <strain evidence="5">201702690</strain>
        <strain evidence="3 6">SSW18</strain>
    </source>
</reference>
<evidence type="ECO:0000256" key="1">
    <source>
        <dbReference type="ARBA" id="ARBA00008007"/>
    </source>
</evidence>
<sequence length="241" mass="27661">MKLKVLERLLNIFFPMLCGICGREDFFSLRLGLCGECIRKTRSIRPLSRCDVCSSPLKEGSCCSFCDSRNVFFDRALSIRHRNDMLSEVLNRLKSRKDFPLSIFLASGSRKILRKLRSLEFDACVILPSHKKISWSSGKERPFLASSRLCKEAEDILEIPFIQPLLKSSPEKQAGKSFSERFFHAYRSWAIHPAWKDRCPERILLLDDVFTTGASVNEASRILKQNGARSVYVLTYLRTVD</sequence>
<dbReference type="SUPFAM" id="SSF53271">
    <property type="entry name" value="PRTase-like"/>
    <property type="match status" value="1"/>
</dbReference>
<dbReference type="InterPro" id="IPR000836">
    <property type="entry name" value="PRTase_dom"/>
</dbReference>
<evidence type="ECO:0000313" key="4">
    <source>
        <dbReference type="EMBL" id="TGL40646.1"/>
    </source>
</evidence>
<dbReference type="Pfam" id="PF18912">
    <property type="entry name" value="DZR_2"/>
    <property type="match status" value="1"/>
</dbReference>
<dbReference type="EMBL" id="RQGC01000007">
    <property type="protein sequence ID" value="TGL40646.1"/>
    <property type="molecule type" value="Genomic_DNA"/>
</dbReference>
<dbReference type="AlphaFoldDB" id="A0A5F1ZTZ8"/>
<feature type="domain" description="Double zinc ribbon" evidence="2">
    <location>
        <begin position="9"/>
        <end position="66"/>
    </location>
</feature>
<protein>
    <submittedName>
        <fullName evidence="3">ComF family protein</fullName>
    </submittedName>
</protein>
<name>A0A5F1ZTZ8_9LEPT</name>
<organism evidence="3 6">
    <name type="scientific">Leptospira langatensis</name>
    <dbReference type="NCBI Taxonomy" id="2484983"/>
    <lineage>
        <taxon>Bacteria</taxon>
        <taxon>Pseudomonadati</taxon>
        <taxon>Spirochaetota</taxon>
        <taxon>Spirochaetia</taxon>
        <taxon>Leptospirales</taxon>
        <taxon>Leptospiraceae</taxon>
        <taxon>Leptospira</taxon>
    </lineage>
</organism>
<comment type="caution">
    <text evidence="3">The sequence shown here is derived from an EMBL/GenBank/DDBJ whole genome shotgun (WGS) entry which is preliminary data.</text>
</comment>
<dbReference type="InterPro" id="IPR044005">
    <property type="entry name" value="DZR_2"/>
</dbReference>
<dbReference type="CDD" id="cd06223">
    <property type="entry name" value="PRTases_typeI"/>
    <property type="match status" value="1"/>
</dbReference>
<dbReference type="Proteomes" id="UP000297946">
    <property type="component" value="Unassembled WGS sequence"/>
</dbReference>
<dbReference type="EMBL" id="RQER01000010">
    <property type="protein sequence ID" value="TGJ98787.1"/>
    <property type="molecule type" value="Genomic_DNA"/>
</dbReference>
<dbReference type="Proteomes" id="UP000297273">
    <property type="component" value="Unassembled WGS sequence"/>
</dbReference>
<proteinExistence type="inferred from homology"/>
<reference evidence="4" key="1">
    <citation type="submission" date="2018-10" db="EMBL/GenBank/DDBJ databases">
        <authorList>
            <person name="Vincent A.T."/>
            <person name="Schiettekatte O."/>
            <person name="Bourhy P."/>
            <person name="Veyrier F.J."/>
            <person name="Picardeau M."/>
        </authorList>
    </citation>
    <scope>NUCLEOTIDE SEQUENCE</scope>
    <source>
        <strain evidence="4">201702690</strain>
    </source>
</reference>
<keyword evidence="5" id="KW-1185">Reference proteome</keyword>
<gene>
    <name evidence="3" type="ORF">EHO57_14775</name>
    <name evidence="4" type="ORF">EHQ53_11725</name>
</gene>
<comment type="similarity">
    <text evidence="1">Belongs to the ComF/GntX family.</text>
</comment>
<dbReference type="InterPro" id="IPR051910">
    <property type="entry name" value="ComF/GntX_DNA_util-trans"/>
</dbReference>
<accession>A0A5F1ZTZ8</accession>
<dbReference type="Gene3D" id="3.40.50.2020">
    <property type="match status" value="1"/>
</dbReference>
<evidence type="ECO:0000313" key="5">
    <source>
        <dbReference type="Proteomes" id="UP000297273"/>
    </source>
</evidence>
<dbReference type="OrthoDB" id="9779910at2"/>
<dbReference type="PANTHER" id="PTHR47505:SF1">
    <property type="entry name" value="DNA UTILIZATION PROTEIN YHGH"/>
    <property type="match status" value="1"/>
</dbReference>
<dbReference type="InterPro" id="IPR029057">
    <property type="entry name" value="PRTase-like"/>
</dbReference>
<evidence type="ECO:0000313" key="6">
    <source>
        <dbReference type="Proteomes" id="UP000297946"/>
    </source>
</evidence>
<evidence type="ECO:0000313" key="3">
    <source>
        <dbReference type="EMBL" id="TGJ98787.1"/>
    </source>
</evidence>